<organism evidence="3 4">
    <name type="scientific">Cyprinus carpio</name>
    <name type="common">Common carp</name>
    <dbReference type="NCBI Taxonomy" id="7962"/>
    <lineage>
        <taxon>Eukaryota</taxon>
        <taxon>Metazoa</taxon>
        <taxon>Chordata</taxon>
        <taxon>Craniata</taxon>
        <taxon>Vertebrata</taxon>
        <taxon>Euteleostomi</taxon>
        <taxon>Actinopterygii</taxon>
        <taxon>Neopterygii</taxon>
        <taxon>Teleostei</taxon>
        <taxon>Ostariophysi</taxon>
        <taxon>Cypriniformes</taxon>
        <taxon>Cyprinidae</taxon>
        <taxon>Cyprininae</taxon>
        <taxon>Cyprinus</taxon>
    </lineage>
</organism>
<evidence type="ECO:0000256" key="1">
    <source>
        <dbReference type="SAM" id="Phobius"/>
    </source>
</evidence>
<dbReference type="InterPro" id="IPR037213">
    <property type="entry name" value="Run_dom_sf"/>
</dbReference>
<dbReference type="Proteomes" id="UP000694427">
    <property type="component" value="Unplaced"/>
</dbReference>
<evidence type="ECO:0000313" key="4">
    <source>
        <dbReference type="Proteomes" id="UP000694427"/>
    </source>
</evidence>
<dbReference type="GO" id="GO:0031410">
    <property type="term" value="C:cytoplasmic vesicle"/>
    <property type="evidence" value="ECO:0007669"/>
    <property type="project" value="TreeGrafter"/>
</dbReference>
<protein>
    <recommendedName>
        <fullName evidence="2">RUN domain-containing protein</fullName>
    </recommendedName>
</protein>
<dbReference type="PROSITE" id="PS50826">
    <property type="entry name" value="RUN"/>
    <property type="match status" value="1"/>
</dbReference>
<feature type="domain" description="RUN" evidence="2">
    <location>
        <begin position="57"/>
        <end position="111"/>
    </location>
</feature>
<reference evidence="3" key="1">
    <citation type="submission" date="2025-05" db="UniProtKB">
        <authorList>
            <consortium name="Ensembl"/>
        </authorList>
    </citation>
    <scope>IDENTIFICATION</scope>
</reference>
<feature type="transmembrane region" description="Helical" evidence="1">
    <location>
        <begin position="15"/>
        <end position="37"/>
    </location>
</feature>
<name>A0A8C1KIZ0_CYPCA</name>
<keyword evidence="4" id="KW-1185">Reference proteome</keyword>
<dbReference type="InterPro" id="IPR047343">
    <property type="entry name" value="RUSC1_2"/>
</dbReference>
<dbReference type="Proteomes" id="UP000694701">
    <property type="component" value="Unplaced"/>
</dbReference>
<proteinExistence type="predicted"/>
<dbReference type="PANTHER" id="PTHR15591:SF14">
    <property type="entry name" value="AP-4 COMPLEX ACCESSORY SUBUNIT RUSC2"/>
    <property type="match status" value="1"/>
</dbReference>
<dbReference type="Ensembl" id="ENSCCRT00010052713.1">
    <property type="protein sequence ID" value="ENSCCRP00010048083.1"/>
    <property type="gene ID" value="ENSCCRG00010020338.1"/>
</dbReference>
<keyword evidence="1" id="KW-0472">Membrane</keyword>
<dbReference type="PANTHER" id="PTHR15591">
    <property type="entry name" value="RUN AND SH3 DOMAIN CONTAINING"/>
    <property type="match status" value="1"/>
</dbReference>
<keyword evidence="1" id="KW-1133">Transmembrane helix</keyword>
<evidence type="ECO:0000313" key="3">
    <source>
        <dbReference type="Ensembl" id="ENSCCRP00010048083.1"/>
    </source>
</evidence>
<dbReference type="InterPro" id="IPR004012">
    <property type="entry name" value="Run_dom"/>
</dbReference>
<sequence length="111" mass="12632">MNLNNYLTPISPLSYFSFFAGMLKAVSLAVDLIMAHFNSRQDPEEKIRLGNSLLCTTISHLVLKQLYPAIQNILKDGLKAYKLDLIIGQRRNKLWNVIEATARPGLYEPIR</sequence>
<dbReference type="Gene3D" id="1.20.58.900">
    <property type="match status" value="1"/>
</dbReference>
<evidence type="ECO:0000259" key="2">
    <source>
        <dbReference type="PROSITE" id="PS50826"/>
    </source>
</evidence>
<keyword evidence="1" id="KW-0812">Transmembrane</keyword>
<dbReference type="AlphaFoldDB" id="A0A8C1KIZ0"/>
<accession>A0A8C1KIZ0</accession>
<dbReference type="Ensembl" id="ENSCCRT00020074354.1">
    <property type="protein sequence ID" value="ENSCCRP00020067597.1"/>
    <property type="gene ID" value="ENSCCRG00020031732.1"/>
</dbReference>